<protein>
    <submittedName>
        <fullName evidence="1">Uncharacterized protein</fullName>
    </submittedName>
</protein>
<evidence type="ECO:0000313" key="1">
    <source>
        <dbReference type="EMBL" id="MFC6315443.1"/>
    </source>
</evidence>
<keyword evidence="2" id="KW-1185">Reference proteome</keyword>
<dbReference type="EMBL" id="JBHSSM010000017">
    <property type="protein sequence ID" value="MFC6315443.1"/>
    <property type="molecule type" value="Genomic_DNA"/>
</dbReference>
<evidence type="ECO:0000313" key="2">
    <source>
        <dbReference type="Proteomes" id="UP001596310"/>
    </source>
</evidence>
<organism evidence="1 2">
    <name type="scientific">Lapidilactobacillus achengensis</name>
    <dbReference type="NCBI Taxonomy" id="2486000"/>
    <lineage>
        <taxon>Bacteria</taxon>
        <taxon>Bacillati</taxon>
        <taxon>Bacillota</taxon>
        <taxon>Bacilli</taxon>
        <taxon>Lactobacillales</taxon>
        <taxon>Lactobacillaceae</taxon>
        <taxon>Lapidilactobacillus</taxon>
    </lineage>
</organism>
<sequence>MLFGRNRRRKIGKRYWLHASVVSKDLDAAPISDNKILWVFAAGYKNLYLGKLIASSCLVGKLIASSYLVGITPGRD</sequence>
<comment type="caution">
    <text evidence="1">The sequence shown here is derived from an EMBL/GenBank/DDBJ whole genome shotgun (WGS) entry which is preliminary data.</text>
</comment>
<name>A0ABW1UQ29_9LACO</name>
<reference evidence="2" key="1">
    <citation type="journal article" date="2019" name="Int. J. Syst. Evol. Microbiol.">
        <title>The Global Catalogue of Microorganisms (GCM) 10K type strain sequencing project: providing services to taxonomists for standard genome sequencing and annotation.</title>
        <authorList>
            <consortium name="The Broad Institute Genomics Platform"/>
            <consortium name="The Broad Institute Genome Sequencing Center for Infectious Disease"/>
            <person name="Wu L."/>
            <person name="Ma J."/>
        </authorList>
    </citation>
    <scope>NUCLEOTIDE SEQUENCE [LARGE SCALE GENOMIC DNA]</scope>
    <source>
        <strain evidence="2">CCM 8897</strain>
    </source>
</reference>
<proteinExistence type="predicted"/>
<accession>A0ABW1UQ29</accession>
<dbReference type="Proteomes" id="UP001596310">
    <property type="component" value="Unassembled WGS sequence"/>
</dbReference>
<gene>
    <name evidence="1" type="ORF">ACFQHW_07700</name>
</gene>